<dbReference type="InterPro" id="IPR019282">
    <property type="entry name" value="Glycoamylase-like_cons_dom"/>
</dbReference>
<reference evidence="7 8" key="1">
    <citation type="journal article" date="2006" name="Int. J. Syst. Evol. Microbiol.">
        <title>Dyella yeojuensis sp. nov., isolated from greenhouse soil in Korea.</title>
        <authorList>
            <person name="Kim B.Y."/>
            <person name="Weon H.Y."/>
            <person name="Lee K.H."/>
            <person name="Seok S.J."/>
            <person name="Kwon S.W."/>
            <person name="Go S.J."/>
            <person name="Stackebrandt E."/>
        </authorList>
    </citation>
    <scope>NUCLEOTIDE SEQUENCE [LARGE SCALE GENOMIC DNA]</scope>
    <source>
        <strain evidence="7 8">DSM 17673</strain>
    </source>
</reference>
<dbReference type="InterPro" id="IPR012341">
    <property type="entry name" value="6hp_glycosidase-like_sf"/>
</dbReference>
<dbReference type="Pfam" id="PF17167">
    <property type="entry name" value="Glyco_hydro_94"/>
    <property type="match status" value="1"/>
</dbReference>
<keyword evidence="3" id="KW-0812">Transmembrane</keyword>
<dbReference type="Gene3D" id="2.60.420.10">
    <property type="entry name" value="Maltose phosphorylase, domain 3"/>
    <property type="match status" value="1"/>
</dbReference>
<dbReference type="SUPFAM" id="SSF74650">
    <property type="entry name" value="Galactose mutarotase-like"/>
    <property type="match status" value="2"/>
</dbReference>
<dbReference type="CDD" id="cd11753">
    <property type="entry name" value="GH94N_ChvB_NdvB_2_like"/>
    <property type="match status" value="1"/>
</dbReference>
<dbReference type="InterPro" id="IPR033432">
    <property type="entry name" value="GH94_catalytic"/>
</dbReference>
<dbReference type="GO" id="GO:0016757">
    <property type="term" value="F:glycosyltransferase activity"/>
    <property type="evidence" value="ECO:0007669"/>
    <property type="project" value="UniProtKB-KW"/>
</dbReference>
<keyword evidence="2" id="KW-0808">Transferase</keyword>
<keyword evidence="3" id="KW-1133">Transmembrane helix</keyword>
<dbReference type="PANTHER" id="PTHR37469">
    <property type="entry name" value="CELLOBIONIC ACID PHOSPHORYLASE-RELATED"/>
    <property type="match status" value="1"/>
</dbReference>
<keyword evidence="1" id="KW-0328">Glycosyltransferase</keyword>
<feature type="domain" description="Glycosyl hydrolase 94 catalytic" evidence="6">
    <location>
        <begin position="2349"/>
        <end position="2772"/>
    </location>
</feature>
<feature type="transmembrane region" description="Helical" evidence="3">
    <location>
        <begin position="447"/>
        <end position="473"/>
    </location>
</feature>
<dbReference type="Gene3D" id="1.50.10.140">
    <property type="match status" value="2"/>
</dbReference>
<dbReference type="Pfam" id="PF06165">
    <property type="entry name" value="GH94_b-supersand"/>
    <property type="match status" value="2"/>
</dbReference>
<dbReference type="Gene3D" id="1.50.10.10">
    <property type="match status" value="1"/>
</dbReference>
<feature type="domain" description="Glycoamylase-like" evidence="5">
    <location>
        <begin position="1312"/>
        <end position="1508"/>
    </location>
</feature>
<dbReference type="GO" id="GO:0005975">
    <property type="term" value="P:carbohydrate metabolic process"/>
    <property type="evidence" value="ECO:0007669"/>
    <property type="project" value="InterPro"/>
</dbReference>
<evidence type="ECO:0000259" key="6">
    <source>
        <dbReference type="Pfam" id="PF17167"/>
    </source>
</evidence>
<dbReference type="InterPro" id="IPR037820">
    <property type="entry name" value="GH94N_NdvB"/>
</dbReference>
<dbReference type="PANTHER" id="PTHR37469:SF2">
    <property type="entry name" value="CELLOBIONIC ACID PHOSPHORYLASE"/>
    <property type="match status" value="1"/>
</dbReference>
<dbReference type="SMART" id="SM01068">
    <property type="entry name" value="CBM_X"/>
    <property type="match status" value="2"/>
</dbReference>
<protein>
    <submittedName>
        <fullName evidence="7">Cyclic beta 1-2 glucan synthetase</fullName>
    </submittedName>
</protein>
<dbReference type="InterPro" id="IPR008928">
    <property type="entry name" value="6-hairpin_glycosidase_sf"/>
</dbReference>
<dbReference type="Pfam" id="PF10091">
    <property type="entry name" value="Glycoamylase"/>
    <property type="match status" value="1"/>
</dbReference>
<keyword evidence="3" id="KW-0472">Membrane</keyword>
<dbReference type="InterPro" id="IPR010383">
    <property type="entry name" value="Glyco_hydrolase_94_b-supersand"/>
</dbReference>
<feature type="transmembrane region" description="Helical" evidence="3">
    <location>
        <begin position="414"/>
        <end position="435"/>
    </location>
</feature>
<dbReference type="GO" id="GO:0030246">
    <property type="term" value="F:carbohydrate binding"/>
    <property type="evidence" value="ECO:0007669"/>
    <property type="project" value="InterPro"/>
</dbReference>
<evidence type="ECO:0000313" key="7">
    <source>
        <dbReference type="EMBL" id="NID14634.1"/>
    </source>
</evidence>
<feature type="transmembrane region" description="Helical" evidence="3">
    <location>
        <begin position="946"/>
        <end position="965"/>
    </location>
</feature>
<evidence type="ECO:0000259" key="4">
    <source>
        <dbReference type="Pfam" id="PF06165"/>
    </source>
</evidence>
<name>A0A7X5QSL7_9GAMM</name>
<feature type="transmembrane region" description="Helical" evidence="3">
    <location>
        <begin position="846"/>
        <end position="867"/>
    </location>
</feature>
<comment type="caution">
    <text evidence="7">The sequence shown here is derived from an EMBL/GenBank/DDBJ whole genome shotgun (WGS) entry which is preliminary data.</text>
</comment>
<gene>
    <name evidence="7" type="ORF">HBF32_04035</name>
</gene>
<dbReference type="InterPro" id="IPR052047">
    <property type="entry name" value="GH94_Enzymes"/>
</dbReference>
<evidence type="ECO:0000313" key="8">
    <source>
        <dbReference type="Proteomes" id="UP000518878"/>
    </source>
</evidence>
<feature type="domain" description="Glycosyl hydrolase 94 supersandwich" evidence="4">
    <location>
        <begin position="2062"/>
        <end position="2334"/>
    </location>
</feature>
<organism evidence="7 8">
    <name type="scientific">Luteibacter yeojuensis</name>
    <dbReference type="NCBI Taxonomy" id="345309"/>
    <lineage>
        <taxon>Bacteria</taxon>
        <taxon>Pseudomonadati</taxon>
        <taxon>Pseudomonadota</taxon>
        <taxon>Gammaproteobacteria</taxon>
        <taxon>Lysobacterales</taxon>
        <taxon>Rhodanobacteraceae</taxon>
        <taxon>Luteibacter</taxon>
    </lineage>
</organism>
<proteinExistence type="predicted"/>
<feature type="transmembrane region" description="Helical" evidence="3">
    <location>
        <begin position="971"/>
        <end position="991"/>
    </location>
</feature>
<keyword evidence="8" id="KW-1185">Reference proteome</keyword>
<dbReference type="EMBL" id="JAAQTL010000001">
    <property type="protein sequence ID" value="NID14634.1"/>
    <property type="molecule type" value="Genomic_DNA"/>
</dbReference>
<sequence length="2853" mass="314052">MHVYRHTPFVENVILLGKRRCRAPARIEREPVIRAELFNADQLEAHGPVLASRHRIASMRMPEWLLPRLADNEQTILDACRGLMATSNRGEATTPAGVWLLDNLYLVEEQIRTAKRDFPKGYSRELVQLDDGASKGLPRVYDIALEVIAHGDGRIDEAGLARFLTSYQSVASLSLGELWAVPIMLRLALIENLRRIAVRVTVDRAGRRRATRWANAMARMAAEDAKNVVLVVADMARSSPAMSAPFVAELARRLQGQGPALAMPLSWVEQRLAESGQSIEYLVQMESQQQAAQQVSVSNSIGSLRALATINWQTLVERTSLVEATLREDPASIYGRMDFASRDDYRHRVERLARKASLDELHVARAVLEASLAGQGLSRHVGYHLYGEGLPALEQRVGIATRRKGRGGASVARFAFRLSMTLLATLTLALTVALLDIGSVSMGPVMVVVLALAAAALSSQFALGLLNLAATLLTRPDQLPRMDYSDGIPIEASTLVVVPTLLGEPGDVDELVDALEIKFLANRDASLRFALLTDFTDAASPTLPGDTAILQHARVRVDALNASYAAGGPDFFFLFHRPRAWSETEQCWIGADRKRGKLAALNALLRGKGPERFQLIVGRLDHLPRIRYVITLDTDTHLPRDTAHQLVGAMDHPLNRPVFDATHTVVMSGYGIMQPRIGIALPPHARSLHARLYGTDAGVDPYTRATSDVYQDLFHEGSFIGKGIYDVDAFEHAMAGRFRPERVLSHDLIEGCTARSALLSDVLVFESIPDRYIDESQRRYRWMRGDWQLVPWLLPMVPTAGSWRRNDLSGLSRWKLFDNLRRSIVPAATLLLLIVGWLAIAPIMTWTLAVLSMALLPVLLQAAMDVFRKPRDVGWHQQAHAALSALSAHAARFALAIASLPHDAQSGLDAMIRSVWRVAISRRHLLEWRSSGAVAKLGRHRRNVPWAALWAGPAAALVLAALLAFARPLALAVALPWLVLWAASPVIAWWVSRAPASRSYVPADADLAFLRQLARRTWAFFEVHGGPDDHGLPPDNLQMLPRPHVARRTSPTNIGLGLLAGLAAYDFGYLGTGRLVERIAATLATLGQLERYRGHFLNWYDIETLQPLRPRYVSSVDSGNLAGHLITLQRGLSALADDPVFRRESIIGLRDTLDVLAASLAAPVPAELRAWAMALGKAMDAPPASLSEVLEFAQDQRARAKELHASLTHEPSGDTTFWLRRLATQCDDLVAEATRWNGNARGTTTVPSLIELAAETGTARGENARSRIGVLQNAAAMAGNFAVMDQAFMYDEHRRLFSIGYDVERHALDVSFYDLLASEARLTTFVAIAQGQVSQESWFSLGRLLTRVNGLPVLLSWTGSMFEYLMPMLVMPSYEGSLLDETMRNVVARQIDYGRQRGVPWGISESGYNAVDASMTYQYRAFGVPGLGLKRGLGDDLVVAPYASALALTVSPAAATSNLRRLGEAGMAGRYGLYEALDYTPSRLRHGQDAAIVQSYMSHHQGMSLLAIGHALLDQPMRRRFESDPSVKATSLLLQERLPSSSGEYFRNTGVGDSMQQATAPESRLRLFTDPNRARPAVQLLSNGRYHVMVSSAGSGYSRRDAMAVTRWREDVTRDHHGMFCYLRDPSNDEVWSTAYQPTTRDTERFEAIFAESRAEFRVRQRGFETHTEIVVSPEDDIELRRTRVTNRHKTRRTVELTSYAELVLADAASDMAHPAFNKLFVTTEIVASMQALLCTRRARSAEETPPWVCHLVAVHDADIDEISYETDRARFIGRGRSAANPIALAPGTRRLSGTAGPVLDPVAAIRVRIMLEPEQTATLDFVTGIGDERSHCMRLIEKYRDRHLCDRVFDLAWTHSQVTLRQANATLVDAQLFEHMATSIIYANGTMRSAPSLIAANTRGQSGLWGQAVSGDLPIVLLRIGDIARLDIARDLIRAAAYWRLRGLAVDLVIWNEDSTGYRQALHDALVGLLASGTEASLLDRPGGVYIRAAQPLSYEDRLVMEASARIVVVDTLGSLQDQVERHRMAPRPAIAEPAGWVPRVPDADISAGQAVGAFSADGTEYVITLGQGAATPVPWCNVLANPGFGSVVSESGSAYTWSGNAHGCRLTPWQNDPVEDACGEAIYLRNEATGHAWSPSPWPMRGEGAYITRHGFGYTVFEHAERNVETRLEVFVARDAPIKFQVLGITNLGMDDILLTATAYVEWVLGDIREKNAMHVVTDIDPMTGALFARNAYNGDFPGHIAFFDVNVDIGDGDREIGGDRSEFLGRNGRASSPLAVRRQGWSNRVGAGLDPCGALRVNIHLAPGESREIVFQLGMGASESEARDLVQRYRQDGAAARELAEVRTQWRKLLGAVQVRSPEPVVDTFANGWLLYQTIASRIWARSGYYQSGGAIGFRDQLQDSMAALHAAPAIARAQLLTCAARQFIEGDVQHWWHPPSGRGVRTTCSDDLLWLPLATSRYVRASGDTAVLEEAVEYIESRALRSGEESFYDLPRLSGTRETLYEHCVRALMHSMPRGAHGLPLIGGGDWNDGMNRVGEGGKGESVWLAFFLMHVLREFAPVAAEHGDGAFAARCDEEANRLAENVDAHAWDGDWYLRAWFDDGTPLGAAGNDECRIDSVAQSWAVLSGGADASRARHAMRSVDAHLVRRDAGLIQLLDPPFDRTAMDPGYIKGYLPGVRENGGQYTHAAVWVTMAFARLGLTEHAWDLARMILPSAHTTDSASVATYKVEPYVLAADVYAVYPHVGRGGWTWYTGSAGWMYRLLLESLFGISLVAGRLRIVPCVPKAWAGYSVRYRYRTSIYAIELRRADPGEPASLTLDGEPVEGNSIPLSDDDLDHRVACVYGVVTAHE</sequence>
<evidence type="ECO:0000256" key="2">
    <source>
        <dbReference type="ARBA" id="ARBA00022679"/>
    </source>
</evidence>
<accession>A0A7X5QSL7</accession>
<dbReference type="InterPro" id="IPR011013">
    <property type="entry name" value="Gal_mutarotase_sf_dom"/>
</dbReference>
<dbReference type="CDD" id="cd11756">
    <property type="entry name" value="GH94N_ChvB_NdvB_1_like"/>
    <property type="match status" value="1"/>
</dbReference>
<evidence type="ECO:0000259" key="5">
    <source>
        <dbReference type="Pfam" id="PF10091"/>
    </source>
</evidence>
<evidence type="ECO:0000256" key="3">
    <source>
        <dbReference type="SAM" id="Phobius"/>
    </source>
</evidence>
<dbReference type="InterPro" id="IPR037824">
    <property type="entry name" value="GH94N_2_NdvB"/>
</dbReference>
<dbReference type="SUPFAM" id="SSF48208">
    <property type="entry name" value="Six-hairpin glycosidases"/>
    <property type="match status" value="1"/>
</dbReference>
<feature type="domain" description="Glycosyl hydrolase 94 supersandwich" evidence="4">
    <location>
        <begin position="1562"/>
        <end position="1842"/>
    </location>
</feature>
<dbReference type="Gene3D" id="2.70.98.40">
    <property type="entry name" value="Glycoside hydrolase, family 65, N-terminal domain"/>
    <property type="match status" value="2"/>
</dbReference>
<dbReference type="Proteomes" id="UP000518878">
    <property type="component" value="Unassembled WGS sequence"/>
</dbReference>
<dbReference type="InterPro" id="IPR037018">
    <property type="entry name" value="GH65_N"/>
</dbReference>
<evidence type="ECO:0000256" key="1">
    <source>
        <dbReference type="ARBA" id="ARBA00022676"/>
    </source>
</evidence>